<reference evidence="3" key="1">
    <citation type="submission" date="2016-07" db="EMBL/GenBank/DDBJ databases">
        <authorList>
            <person name="Florea S."/>
            <person name="Webb J.S."/>
            <person name="Jaromczyk J."/>
            <person name="Schardl C.L."/>
        </authorList>
    </citation>
    <scope>NUCLEOTIDE SEQUENCE [LARGE SCALE GENOMIC DNA]</scope>
    <source>
        <strain evidence="3">MV-1</strain>
    </source>
</reference>
<proteinExistence type="predicted"/>
<keyword evidence="3" id="KW-1185">Reference proteome</keyword>
<feature type="chain" id="PRO_5009184099" description="DUF4410 domain-containing protein" evidence="1">
    <location>
        <begin position="27"/>
        <end position="173"/>
    </location>
</feature>
<sequence>MKAVVCVRMWILCVLVSLGGAFPAMADSGDLIEVFIDARQSAYVTYQGVATDTSQQARDEMAGYATLEGISLVTWEEFRNQAQDIVAKGILKNEYPGAGTALGILAVLKANPGRPIAVTWNGGIATSFFDFQLAVETLEAYQENAETYEKSRTEAKEDDPLNPDVQIRAMLGS</sequence>
<feature type="signal peptide" evidence="1">
    <location>
        <begin position="1"/>
        <end position="26"/>
    </location>
</feature>
<keyword evidence="1" id="KW-0732">Signal</keyword>
<dbReference type="AlphaFoldDB" id="A0A1E5Q617"/>
<evidence type="ECO:0000256" key="1">
    <source>
        <dbReference type="SAM" id="SignalP"/>
    </source>
</evidence>
<dbReference type="STRING" id="28181.BEN30_13210"/>
<evidence type="ECO:0008006" key="4">
    <source>
        <dbReference type="Google" id="ProtNLM"/>
    </source>
</evidence>
<comment type="caution">
    <text evidence="2">The sequence shown here is derived from an EMBL/GenBank/DDBJ whole genome shotgun (WGS) entry which is preliminary data.</text>
</comment>
<evidence type="ECO:0000313" key="2">
    <source>
        <dbReference type="EMBL" id="OEJ65955.1"/>
    </source>
</evidence>
<dbReference type="EMBL" id="MCGG01000042">
    <property type="protein sequence ID" value="OEJ65955.1"/>
    <property type="molecule type" value="Genomic_DNA"/>
</dbReference>
<accession>A0A1E5Q617</accession>
<dbReference type="Proteomes" id="UP000095347">
    <property type="component" value="Unassembled WGS sequence"/>
</dbReference>
<protein>
    <recommendedName>
        <fullName evidence="4">DUF4410 domain-containing protein</fullName>
    </recommendedName>
</protein>
<gene>
    <name evidence="2" type="ORF">BEN30_13210</name>
</gene>
<evidence type="ECO:0000313" key="3">
    <source>
        <dbReference type="Proteomes" id="UP000095347"/>
    </source>
</evidence>
<organism evidence="2 3">
    <name type="scientific">Magnetovibrio blakemorei</name>
    <dbReference type="NCBI Taxonomy" id="28181"/>
    <lineage>
        <taxon>Bacteria</taxon>
        <taxon>Pseudomonadati</taxon>
        <taxon>Pseudomonadota</taxon>
        <taxon>Alphaproteobacteria</taxon>
        <taxon>Rhodospirillales</taxon>
        <taxon>Magnetovibrionaceae</taxon>
        <taxon>Magnetovibrio</taxon>
    </lineage>
</organism>
<name>A0A1E5Q617_9PROT</name>